<reference evidence="2 3" key="1">
    <citation type="submission" date="2019-07" db="EMBL/GenBank/DDBJ databases">
        <title>Genomes of Cafeteria roenbergensis.</title>
        <authorList>
            <person name="Fischer M.G."/>
            <person name="Hackl T."/>
            <person name="Roman M."/>
        </authorList>
    </citation>
    <scope>NUCLEOTIDE SEQUENCE [LARGE SCALE GENOMIC DNA]</scope>
    <source>
        <strain evidence="2 3">RCC970-E3</strain>
    </source>
</reference>
<name>A0A5A8DI03_CAFRO</name>
<dbReference type="EMBL" id="VLTL01000051">
    <property type="protein sequence ID" value="KAA0164898.1"/>
    <property type="molecule type" value="Genomic_DNA"/>
</dbReference>
<comment type="caution">
    <text evidence="2">The sequence shown here is derived from an EMBL/GenBank/DDBJ whole genome shotgun (WGS) entry which is preliminary data.</text>
</comment>
<organism evidence="2 3">
    <name type="scientific">Cafeteria roenbergensis</name>
    <name type="common">Marine flagellate</name>
    <dbReference type="NCBI Taxonomy" id="33653"/>
    <lineage>
        <taxon>Eukaryota</taxon>
        <taxon>Sar</taxon>
        <taxon>Stramenopiles</taxon>
        <taxon>Bigyra</taxon>
        <taxon>Opalozoa</taxon>
        <taxon>Bicosoecida</taxon>
        <taxon>Cafeteriaceae</taxon>
        <taxon>Cafeteria</taxon>
    </lineage>
</organism>
<feature type="region of interest" description="Disordered" evidence="1">
    <location>
        <begin position="328"/>
        <end position="358"/>
    </location>
</feature>
<proteinExistence type="predicted"/>
<sequence>MLTRPNRILCIEETGLLVLRAFDNRVVAEGRALVRAKGTALRLSCPGGDKKIFFDSEDALLAVLEVWERCKHASEYLEGAVQPPSVFLEDEEAAKAEAEAAAARAAAEAASARGGATGAIPRPAGAVAPTLLVEDEAPLSELEAATLSARRRTAPVPVSIVSVAALRAVTSIPWLIPSLLSALVASTRDGGGPGPACSATADLVLMLLMDGDLLTRDTVRELVAVSQVDCVPGSPDQGRVPLRLTLTHAARLSATAGGDDETAAALLTLAAAAWLRPPLSEEPSHGHGLACSAVPSQGPHRLSNPGLALATLQSLRVAPLAVPLNQLRAPAGPVDPPQPPAPHGASAPMPVMDATLPF</sequence>
<dbReference type="Proteomes" id="UP000324907">
    <property type="component" value="Unassembled WGS sequence"/>
</dbReference>
<dbReference type="AlphaFoldDB" id="A0A5A8DI03"/>
<evidence type="ECO:0000313" key="2">
    <source>
        <dbReference type="EMBL" id="KAA0164898.1"/>
    </source>
</evidence>
<feature type="compositionally biased region" description="Pro residues" evidence="1">
    <location>
        <begin position="333"/>
        <end position="342"/>
    </location>
</feature>
<evidence type="ECO:0000256" key="1">
    <source>
        <dbReference type="SAM" id="MobiDB-lite"/>
    </source>
</evidence>
<protein>
    <submittedName>
        <fullName evidence="2">Uncharacterized protein</fullName>
    </submittedName>
</protein>
<evidence type="ECO:0000313" key="3">
    <source>
        <dbReference type="Proteomes" id="UP000324907"/>
    </source>
</evidence>
<accession>A0A5A8DI03</accession>
<gene>
    <name evidence="2" type="ORF">FNF28_03632</name>
</gene>